<dbReference type="EMBL" id="VUNH01000002">
    <property type="protein sequence ID" value="MST54897.1"/>
    <property type="molecule type" value="Genomic_DNA"/>
</dbReference>
<sequence>MEERSRVKGSPLTAVALCALVGLICWLTARSFMSMWKPDVLYPAPGFERHMLSEWEPALKGTHGDTPVYVQKGAEEGGTVFVMGGTHPNEPAGYMGAVMYLERAQVKKGRLIVLPCANMSAFTHNSPQDAAPQRFHIPQEGGKARVFKYGSRATNPIDQWPEPDVYIHYPSGQKLDGGSRSNLNRSYPGTRNDGLTQLVGLAIVELLNKENVDLAFDLHEASPEYPVINATVAHEHSMELAAMVTMELEMMGIPMRLEPSPVNFRGLSHREWGDHCPNVIPILMEAGNPAQGRLRGHTDEALVLTGHDKAYMKAATLGVLFIPYVDRQPLELRTARHVAAVSKYVELLGDVRPGKEIVVEGIPSYEEINEKGLGAWLAPAQ</sequence>
<organism evidence="2 3">
    <name type="scientific">Pyramidobacter porci</name>
    <dbReference type="NCBI Taxonomy" id="2605789"/>
    <lineage>
        <taxon>Bacteria</taxon>
        <taxon>Thermotogati</taxon>
        <taxon>Synergistota</taxon>
        <taxon>Synergistia</taxon>
        <taxon>Synergistales</taxon>
        <taxon>Dethiosulfovibrionaceae</taxon>
        <taxon>Pyramidobacter</taxon>
    </lineage>
</organism>
<evidence type="ECO:0000256" key="1">
    <source>
        <dbReference type="SAM" id="Phobius"/>
    </source>
</evidence>
<comment type="caution">
    <text evidence="2">The sequence shown here is derived from an EMBL/GenBank/DDBJ whole genome shotgun (WGS) entry which is preliminary data.</text>
</comment>
<dbReference type="Proteomes" id="UP000473699">
    <property type="component" value="Unassembled WGS sequence"/>
</dbReference>
<protein>
    <submittedName>
        <fullName evidence="2">Succinylglutamate desuccinylase</fullName>
    </submittedName>
</protein>
<dbReference type="GO" id="GO:0016788">
    <property type="term" value="F:hydrolase activity, acting on ester bonds"/>
    <property type="evidence" value="ECO:0007669"/>
    <property type="project" value="InterPro"/>
</dbReference>
<dbReference type="SUPFAM" id="SSF53187">
    <property type="entry name" value="Zn-dependent exopeptidases"/>
    <property type="match status" value="1"/>
</dbReference>
<name>A0A6L5YBJ5_9BACT</name>
<keyword evidence="1" id="KW-0812">Transmembrane</keyword>
<keyword evidence="1" id="KW-1133">Transmembrane helix</keyword>
<feature type="transmembrane region" description="Helical" evidence="1">
    <location>
        <begin position="12"/>
        <end position="29"/>
    </location>
</feature>
<dbReference type="GO" id="GO:0046872">
    <property type="term" value="F:metal ion binding"/>
    <property type="evidence" value="ECO:0007669"/>
    <property type="project" value="UniProtKB-KW"/>
</dbReference>
<accession>A0A6L5YBJ5</accession>
<dbReference type="Gene3D" id="3.40.630.10">
    <property type="entry name" value="Zn peptidases"/>
    <property type="match status" value="2"/>
</dbReference>
<reference evidence="2 3" key="1">
    <citation type="submission" date="2019-08" db="EMBL/GenBank/DDBJ databases">
        <title>In-depth cultivation of the pig gut microbiome towards novel bacterial diversity and tailored functional studies.</title>
        <authorList>
            <person name="Wylensek D."/>
            <person name="Hitch T.C.A."/>
            <person name="Clavel T."/>
        </authorList>
    </citation>
    <scope>NUCLEOTIDE SEQUENCE [LARGE SCALE GENOMIC DNA]</scope>
    <source>
        <strain evidence="2 3">SM-530-WT-4B</strain>
    </source>
</reference>
<keyword evidence="1" id="KW-0472">Membrane</keyword>
<gene>
    <name evidence="2" type="ORF">FYJ74_02370</name>
</gene>
<evidence type="ECO:0000313" key="2">
    <source>
        <dbReference type="EMBL" id="MST54897.1"/>
    </source>
</evidence>
<proteinExistence type="predicted"/>
<dbReference type="AlphaFoldDB" id="A0A6L5YBJ5"/>
<evidence type="ECO:0000313" key="3">
    <source>
        <dbReference type="Proteomes" id="UP000473699"/>
    </source>
</evidence>
<keyword evidence="3" id="KW-1185">Reference proteome</keyword>
<dbReference type="RefSeq" id="WP_154528009.1">
    <property type="nucleotide sequence ID" value="NZ_JAXDZJ010000140.1"/>
</dbReference>